<dbReference type="PANTHER" id="PTHR34819">
    <property type="entry name" value="LARGE CYSTEINE-RICH PERIPLASMIC PROTEIN OMCB"/>
    <property type="match status" value="1"/>
</dbReference>
<accession>A0A543HYL3</accession>
<keyword evidence="4" id="KW-1185">Reference proteome</keyword>
<feature type="domain" description="DUF7507" evidence="2">
    <location>
        <begin position="1020"/>
        <end position="1115"/>
    </location>
</feature>
<evidence type="ECO:0000313" key="3">
    <source>
        <dbReference type="EMBL" id="TQM63370.1"/>
    </source>
</evidence>
<feature type="transmembrane region" description="Helical" evidence="1">
    <location>
        <begin position="1255"/>
        <end position="1274"/>
    </location>
</feature>
<name>A0A543HYL3_9MICO</name>
<dbReference type="GO" id="GO:0005975">
    <property type="term" value="P:carbohydrate metabolic process"/>
    <property type="evidence" value="ECO:0007669"/>
    <property type="project" value="UniProtKB-ARBA"/>
</dbReference>
<feature type="domain" description="DUF7507" evidence="2">
    <location>
        <begin position="894"/>
        <end position="993"/>
    </location>
</feature>
<proteinExistence type="predicted"/>
<protein>
    <submittedName>
        <fullName evidence="3">Putative repeat protein (TIGR01451 family)</fullName>
    </submittedName>
</protein>
<keyword evidence="1" id="KW-0812">Transmembrane</keyword>
<evidence type="ECO:0000259" key="2">
    <source>
        <dbReference type="Pfam" id="PF24346"/>
    </source>
</evidence>
<dbReference type="EMBL" id="VFPN01000002">
    <property type="protein sequence ID" value="TQM63370.1"/>
    <property type="molecule type" value="Genomic_DNA"/>
</dbReference>
<dbReference type="InterPro" id="IPR051172">
    <property type="entry name" value="Chlamydia_OmcB"/>
</dbReference>
<keyword evidence="1" id="KW-0472">Membrane</keyword>
<reference evidence="3 4" key="1">
    <citation type="submission" date="2019-06" db="EMBL/GenBank/DDBJ databases">
        <title>Sequencing the genomes of 1000 actinobacteria strains.</title>
        <authorList>
            <person name="Klenk H.-P."/>
        </authorList>
    </citation>
    <scope>NUCLEOTIDE SEQUENCE [LARGE SCALE GENOMIC DNA]</scope>
    <source>
        <strain evidence="3 4">DSM 18031</strain>
    </source>
</reference>
<keyword evidence="1" id="KW-1133">Transmembrane helix</keyword>
<dbReference type="PANTHER" id="PTHR34819:SF3">
    <property type="entry name" value="CELL SURFACE PROTEIN"/>
    <property type="match status" value="1"/>
</dbReference>
<comment type="caution">
    <text evidence="3">The sequence shown here is derived from an EMBL/GenBank/DDBJ whole genome shotgun (WGS) entry which is preliminary data.</text>
</comment>
<dbReference type="InterPro" id="IPR013783">
    <property type="entry name" value="Ig-like_fold"/>
</dbReference>
<dbReference type="OrthoDB" id="3225333at2"/>
<dbReference type="Pfam" id="PF24346">
    <property type="entry name" value="DUF7507"/>
    <property type="match status" value="2"/>
</dbReference>
<evidence type="ECO:0000256" key="1">
    <source>
        <dbReference type="SAM" id="Phobius"/>
    </source>
</evidence>
<dbReference type="Gene3D" id="2.60.40.10">
    <property type="entry name" value="Immunoglobulins"/>
    <property type="match status" value="2"/>
</dbReference>
<organism evidence="3 4">
    <name type="scientific">Klugiella xanthotipulae</name>
    <dbReference type="NCBI Taxonomy" id="244735"/>
    <lineage>
        <taxon>Bacteria</taxon>
        <taxon>Bacillati</taxon>
        <taxon>Actinomycetota</taxon>
        <taxon>Actinomycetes</taxon>
        <taxon>Micrococcales</taxon>
        <taxon>Microbacteriaceae</taxon>
        <taxon>Klugiella</taxon>
    </lineage>
</organism>
<gene>
    <name evidence="3" type="ORF">FB466_1631</name>
</gene>
<dbReference type="Proteomes" id="UP000318331">
    <property type="component" value="Unassembled WGS sequence"/>
</dbReference>
<evidence type="ECO:0000313" key="4">
    <source>
        <dbReference type="Proteomes" id="UP000318331"/>
    </source>
</evidence>
<dbReference type="InterPro" id="IPR055354">
    <property type="entry name" value="DUF7507"/>
</dbReference>
<sequence length="1281" mass="132790">MTSSSWTQKSTVKHWLRSVALAVVTLLAASVLLVTGAGAATAAIGDYTVEIEAPASVAVRQGFSYTVTVDADAQVGSPATGIVLTAQLAPGLAFEAVPVGPDSAVKSYTYDATTGVVIFTLRDLTESLSTFIFTVKPVEPEKMDTSTVLTTTLSGSDGPGGAVAPATASTRITGNLNYSPVKSAVTVVGSNNRDVTYYFNVSTDTPSEQSDTLTSWGQRLTDTLPAGATITDTYSSVGGAWTVTGSAATGQTAVWERTGTPYGPSQAHLDDVDHQLWITVNFPEGAFAAGITPPANVVALDVRDFSGTWQARPTATASSPAIIQGADKRLHMTKHAYVDGNSDNYTYYNGDWLPAFRVAGSFLNDVDSEGLDRIVLEDSSAQSAENADFYAQSDVYRLRVGFNSTLIRADIPYTFEYTTTASSDWKTYGAGLTTAQSLFLNTQTSGSNGFVSEGYRQVLNLGRGERITGWRVTVSPGATDAAIHHNSEVEVFTSYIPINKGAAGSSVTLKNTAVTSGVLEGGAAVTTVNDSATTTVEDQVPIITTIAAPASLTVGSPANYVANISNLDPVRSFDNSVMNVVLPVGVFYDPTVGVSRVSPTTVTSNIPVPAPGNGLTITTNTVTAADGDHQVVVFTFDTLESIRLAGSPKNRYEGLGFQYNVPVTVLAQAYASGGTGVNTYSVAYTNDDAVKTLRMGYWPSYYAADSFDLDANLTRVAVASAQSTVATAGGLLIGKVVRSDASRPWSTFASVASPGTADWQVYVKNVLTDPVSDLVVFDRMPFDGDTRNSDFGVTLTSPVTGAPAGSTVEYSVDATSADTGSWSTTPTGATAFRVTVPELNVGADFTLEVPATEVPAGISYLTEATNTVEAHAVYHSAQRSLSSNPAQIAADAHPEMSVVKKTNGIDVSAAPGAVVATGSTVEWTYAVTNDGDVALDQITVEDAFVDGSGATGTLVPTSTATGPLLPGQTRTFTASAPAIAGQYHNTATVNAVAVDDLGTTLAAPVAPAQDESWYLAGTSGLTVVKTTNGTDVASAPGPFLTPGDEVAWEYTVTNTGTLPLTNVEVADVDSAGDTVFTETIASLAPGQSQVLSATGTAREGQYQNTVTASARAPQQGAADLMAADDSFYYGLVKGITIAKDVSVSADGSWGETVKVGSGDSVYWRLSVTNTGNYPLVKVALGDPALGHYATIPLIKAGETVTRIIPQDALSEGYTNLATVTAADPANPRENLTAEDDASASLFTAPDELVITGADGGIGMLAGILLLGGGALLAARRRRRTV</sequence>